<protein>
    <submittedName>
        <fullName evidence="1">Uncharacterized protein</fullName>
    </submittedName>
</protein>
<accession>A0A0W8I353</accession>
<evidence type="ECO:0000313" key="2">
    <source>
        <dbReference type="Proteomes" id="UP000053512"/>
    </source>
</evidence>
<reference evidence="2" key="1">
    <citation type="submission" date="2015-12" db="EMBL/GenBank/DDBJ databases">
        <authorList>
            <person name="Nair G.R."/>
            <person name="Kaur G."/>
            <person name="Mayilraj S."/>
        </authorList>
    </citation>
    <scope>NUCLEOTIDE SEQUENCE [LARGE SCALE GENOMIC DNA]</scope>
    <source>
        <strain evidence="2">CD08_4</strain>
    </source>
</reference>
<dbReference type="RefSeq" id="WP_058875230.1">
    <property type="nucleotide sequence ID" value="NZ_LQBK01000040.1"/>
</dbReference>
<proteinExistence type="predicted"/>
<gene>
    <name evidence="1" type="ORF">AVL61_07010</name>
</gene>
<sequence length="324" mass="33501">MSQYRTPTAYVLGVLVLLAVIVLTTPNGGTHARWSATAQSEVPAMATGRVGFEVGGAEGGASSATLTNTSGFGVGYRPRQVSLTGSDGETVTPPPGLRFAYRTGADCGAAGTPARWTAVAAGGSAPVAVLERTAATLERDRPAALCLTVSTDGVPEDELRPLAGRQLQVLTELEATSLGEGTWSTTRSWTAPFTVEPPEAAPPAETPAVPAATCTPGLEGVLSWPWSATTDGARVVGWELLRRPQLTGGDWTVLRSVPESPDRAATVTAADVPNGGAGKHNTVHEFAVRAHFAPGTAAPETLPIVWTLKSPGESRKIECMGVQQ</sequence>
<comment type="caution">
    <text evidence="1">The sequence shown here is derived from an EMBL/GenBank/DDBJ whole genome shotgun (WGS) entry which is preliminary data.</text>
</comment>
<dbReference type="EMBL" id="LQBK01000040">
    <property type="protein sequence ID" value="KUG52095.1"/>
    <property type="molecule type" value="Genomic_DNA"/>
</dbReference>
<dbReference type="AlphaFoldDB" id="A0A0W8I353"/>
<organism evidence="1 2">
    <name type="scientific">Kocuria rosea subsp. polaris</name>
    <dbReference type="NCBI Taxonomy" id="136273"/>
    <lineage>
        <taxon>Bacteria</taxon>
        <taxon>Bacillati</taxon>
        <taxon>Actinomycetota</taxon>
        <taxon>Actinomycetes</taxon>
        <taxon>Micrococcales</taxon>
        <taxon>Micrococcaceae</taxon>
        <taxon>Kocuria</taxon>
    </lineage>
</organism>
<name>A0A0W8I353_KOCRO</name>
<evidence type="ECO:0000313" key="1">
    <source>
        <dbReference type="EMBL" id="KUG52095.1"/>
    </source>
</evidence>
<dbReference type="Proteomes" id="UP000053512">
    <property type="component" value="Unassembled WGS sequence"/>
</dbReference>